<dbReference type="PANTHER" id="PTHR11533:SF174">
    <property type="entry name" value="PUROMYCIN-SENSITIVE AMINOPEPTIDASE-RELATED"/>
    <property type="match status" value="1"/>
</dbReference>
<dbReference type="EMBL" id="JAAVJC010000008">
    <property type="protein sequence ID" value="NJQ13830.1"/>
    <property type="molecule type" value="Genomic_DNA"/>
</dbReference>
<dbReference type="PANTHER" id="PTHR11533">
    <property type="entry name" value="PROTEASE M1 ZINC METALLOPROTEASE"/>
    <property type="match status" value="1"/>
</dbReference>
<dbReference type="SUPFAM" id="SSF55486">
    <property type="entry name" value="Metalloproteases ('zincins'), catalytic domain"/>
    <property type="match status" value="1"/>
</dbReference>
<evidence type="ECO:0000313" key="3">
    <source>
        <dbReference type="Proteomes" id="UP000727056"/>
    </source>
</evidence>
<comment type="caution">
    <text evidence="2">The sequence shown here is derived from an EMBL/GenBank/DDBJ whole genome shotgun (WGS) entry which is preliminary data.</text>
</comment>
<evidence type="ECO:0000313" key="2">
    <source>
        <dbReference type="EMBL" id="NJQ13830.1"/>
    </source>
</evidence>
<keyword evidence="3" id="KW-1185">Reference proteome</keyword>
<dbReference type="Proteomes" id="UP000727056">
    <property type="component" value="Unassembled WGS sequence"/>
</dbReference>
<name>A0ABX1C3M2_9ACTN</name>
<sequence length="411" mass="44604">MYEIDIVYAPESGVLRGETIITATAGSALDTVDLALQVPATEVAVDGDGITSFGQSDGVLSIALARPIAAGDEFVMEIAYEGLPGEIPAWVPTTDGGSVTVTNGATGTWFPVHNVPRDRADLTVTAEVPADWTVVSNGTGSRIAGTENSSVFQWRTSHELSPQSAVLGMGPWETEDDRLSDGTPVTNVYGAGQKEAMKPLADQAPRMLDFLAERFGPYPFDTFGGIYVEALSEDTPFYAPQGRVILPAPAWADESVLLHELSHQWFGVSVTGDGPASGCVGECFAVYAEWMWAEADAGVDLDDRYREGIRQHQDDPQWWRETIESGASMYTKSPFMMHALSHHIGEDAFLGLLKRWPSENAHSVRTWDEFEAMASEEAGQDLAGFFDAWVRGSEVPAAEYLWPGPLSHRAR</sequence>
<accession>A0ABX1C3M2</accession>
<gene>
    <name evidence="2" type="ORF">HCN52_02425</name>
</gene>
<dbReference type="InterPro" id="IPR042097">
    <property type="entry name" value="Aminopeptidase_N-like_N_sf"/>
</dbReference>
<dbReference type="Pfam" id="PF01433">
    <property type="entry name" value="Peptidase_M1"/>
    <property type="match status" value="1"/>
</dbReference>
<evidence type="ECO:0000259" key="1">
    <source>
        <dbReference type="Pfam" id="PF01433"/>
    </source>
</evidence>
<dbReference type="InterPro" id="IPR014782">
    <property type="entry name" value="Peptidase_M1_dom"/>
</dbReference>
<dbReference type="Gene3D" id="1.10.390.10">
    <property type="entry name" value="Neutral Protease Domain 2"/>
    <property type="match status" value="1"/>
</dbReference>
<organism evidence="2 3">
    <name type="scientific">Streptomyces bohaiensis</name>
    <dbReference type="NCBI Taxonomy" id="1431344"/>
    <lineage>
        <taxon>Bacteria</taxon>
        <taxon>Bacillati</taxon>
        <taxon>Actinomycetota</taxon>
        <taxon>Actinomycetes</taxon>
        <taxon>Kitasatosporales</taxon>
        <taxon>Streptomycetaceae</taxon>
        <taxon>Streptomyces</taxon>
    </lineage>
</organism>
<feature type="domain" description="Peptidase M1 membrane alanine aminopeptidase" evidence="1">
    <location>
        <begin position="254"/>
        <end position="389"/>
    </location>
</feature>
<dbReference type="SUPFAM" id="SSF63737">
    <property type="entry name" value="Leukotriene A4 hydrolase N-terminal domain"/>
    <property type="match status" value="1"/>
</dbReference>
<dbReference type="InterPro" id="IPR050344">
    <property type="entry name" value="Peptidase_M1_aminopeptidases"/>
</dbReference>
<reference evidence="2 3" key="1">
    <citation type="submission" date="2020-03" db="EMBL/GenBank/DDBJ databases">
        <title>Draft genome of Streptomyces sp. ventii, isolated from the Axial Seamount in the Pacific Ocean, and resequencing of the two type strains Streptomyces lonarensis strain NCL 716 and Streptomyces bohaiensis strain 11A07.</title>
        <authorList>
            <person name="Loughran R.M."/>
            <person name="Pfannmuller K.M."/>
            <person name="Wasson B.J."/>
            <person name="Deadmond M.C."/>
            <person name="Paddock B.E."/>
            <person name="Koyack M.J."/>
            <person name="Gallegos D.A."/>
            <person name="Mitchell E.A."/>
            <person name="Ushijima B."/>
            <person name="Saw J.H."/>
            <person name="Mcphail K.L."/>
            <person name="Videau P."/>
        </authorList>
    </citation>
    <scope>NUCLEOTIDE SEQUENCE [LARGE SCALE GENOMIC DNA]</scope>
    <source>
        <strain evidence="2 3">11A07</strain>
    </source>
</reference>
<dbReference type="RefSeq" id="WP_168086655.1">
    <property type="nucleotide sequence ID" value="NZ_BHZH01000023.1"/>
</dbReference>
<protein>
    <submittedName>
        <fullName evidence="2">M1 family metallopeptidase</fullName>
    </submittedName>
</protein>
<proteinExistence type="predicted"/>
<dbReference type="Gene3D" id="2.60.40.1730">
    <property type="entry name" value="tricorn interacting facor f3 domain"/>
    <property type="match status" value="1"/>
</dbReference>
<dbReference type="InterPro" id="IPR027268">
    <property type="entry name" value="Peptidase_M4/M1_CTD_sf"/>
</dbReference>